<dbReference type="AlphaFoldDB" id="A0A3M3F3P0"/>
<accession>A0A3M3F3P0</accession>
<evidence type="ECO:0000313" key="3">
    <source>
        <dbReference type="EMBL" id="RMM55992.1"/>
    </source>
</evidence>
<dbReference type="RefSeq" id="WP_053191690.1">
    <property type="nucleotide sequence ID" value="NZ_CP014262.1"/>
</dbReference>
<keyword evidence="4" id="KW-1185">Reference proteome</keyword>
<protein>
    <recommendedName>
        <fullName evidence="2">ABC-type glycine betaine transport system substrate-binding domain-containing protein</fullName>
    </recommendedName>
</protein>
<proteinExistence type="predicted"/>
<dbReference type="STRING" id="47879.AXG94_00840"/>
<dbReference type="GO" id="GO:0043190">
    <property type="term" value="C:ATP-binding cassette (ABC) transporter complex"/>
    <property type="evidence" value="ECO:0007669"/>
    <property type="project" value="InterPro"/>
</dbReference>
<dbReference type="Pfam" id="PF04069">
    <property type="entry name" value="OpuAC"/>
    <property type="match status" value="1"/>
</dbReference>
<dbReference type="OrthoDB" id="9786266at2"/>
<feature type="chain" id="PRO_5018783635" description="ABC-type glycine betaine transport system substrate-binding domain-containing protein" evidence="1">
    <location>
        <begin position="24"/>
        <end position="343"/>
    </location>
</feature>
<feature type="domain" description="ABC-type glycine betaine transport system substrate-binding" evidence="2">
    <location>
        <begin position="30"/>
        <end position="321"/>
    </location>
</feature>
<sequence length="343" mass="38640">MSSLFLRTVLCFVLSLTSHWALATSDTRPIRFYDGGWENIQIDNHIAMYILKHGYGMNVESVSLDIAQMQNAMETGAIDINMEVFTSLMPQWVQDQTAKKAILDFGPTYERLTQAFYVPTYMIKGDAGRGIKPTTPDLKSVADLPKYAEVFRQASGSGKPTWLNCISSWACREINLIKMATYGIDKTFTPVELKSESALNAAIISAYEKGQPFMTYYWDPSPLMGELALTRLEEPAYSEACWEAIKQSLAQFKEGVGSQQACAYADIPLNKYTSARFAEEHPGVLPFLKSMFVGTDTIRTLATRMVSNKETPEQTARYYLRNHTADWKGWVPEDVFKKVSETL</sequence>
<dbReference type="Gene3D" id="3.40.190.10">
    <property type="entry name" value="Periplasmic binding protein-like II"/>
    <property type="match status" value="1"/>
</dbReference>
<dbReference type="Proteomes" id="UP000270661">
    <property type="component" value="Unassembled WGS sequence"/>
</dbReference>
<keyword evidence="1" id="KW-0732">Signal</keyword>
<evidence type="ECO:0000313" key="4">
    <source>
        <dbReference type="Proteomes" id="UP000270661"/>
    </source>
</evidence>
<dbReference type="SUPFAM" id="SSF53850">
    <property type="entry name" value="Periplasmic binding protein-like II"/>
    <property type="match status" value="1"/>
</dbReference>
<feature type="signal peptide" evidence="1">
    <location>
        <begin position="1"/>
        <end position="23"/>
    </location>
</feature>
<dbReference type="Gene3D" id="3.40.190.100">
    <property type="entry name" value="Glycine betaine-binding periplasmic protein, domain 2"/>
    <property type="match status" value="1"/>
</dbReference>
<dbReference type="KEGG" id="pcg:AXG94_00840"/>
<evidence type="ECO:0000259" key="2">
    <source>
        <dbReference type="Pfam" id="PF04069"/>
    </source>
</evidence>
<dbReference type="GeneID" id="55642882"/>
<dbReference type="EMBL" id="RBOJ01000002">
    <property type="protein sequence ID" value="RMM55992.1"/>
    <property type="molecule type" value="Genomic_DNA"/>
</dbReference>
<reference evidence="3 4" key="1">
    <citation type="submission" date="2018-08" db="EMBL/GenBank/DDBJ databases">
        <title>Recombination of ecologically and evolutionarily significant loci maintains genetic cohesion in the Pseudomonas syringae species complex.</title>
        <authorList>
            <person name="Dillon M."/>
            <person name="Thakur S."/>
            <person name="Almeida R.N.D."/>
            <person name="Weir B.S."/>
            <person name="Guttman D.S."/>
        </authorList>
    </citation>
    <scope>NUCLEOTIDE SEQUENCE [LARGE SCALE GENOMIC DNA]</scope>
    <source>
        <strain evidence="3 4">NCPPB2445</strain>
    </source>
</reference>
<evidence type="ECO:0000256" key="1">
    <source>
        <dbReference type="SAM" id="SignalP"/>
    </source>
</evidence>
<dbReference type="GO" id="GO:0022857">
    <property type="term" value="F:transmembrane transporter activity"/>
    <property type="evidence" value="ECO:0007669"/>
    <property type="project" value="InterPro"/>
</dbReference>
<organism evidence="3 4">
    <name type="scientific">Pseudomonas corrugata</name>
    <dbReference type="NCBI Taxonomy" id="47879"/>
    <lineage>
        <taxon>Bacteria</taxon>
        <taxon>Pseudomonadati</taxon>
        <taxon>Pseudomonadota</taxon>
        <taxon>Gammaproteobacteria</taxon>
        <taxon>Pseudomonadales</taxon>
        <taxon>Pseudomonadaceae</taxon>
        <taxon>Pseudomonas</taxon>
    </lineage>
</organism>
<comment type="caution">
    <text evidence="3">The sequence shown here is derived from an EMBL/GenBank/DDBJ whole genome shotgun (WGS) entry which is preliminary data.</text>
</comment>
<gene>
    <name evidence="3" type="ORF">ALQ77_01992</name>
</gene>
<dbReference type="InterPro" id="IPR007210">
    <property type="entry name" value="ABC_Gly_betaine_transp_sub-bd"/>
</dbReference>
<name>A0A3M3F3P0_9PSED</name>